<dbReference type="SMART" id="SM00757">
    <property type="entry name" value="CRA"/>
    <property type="match status" value="1"/>
</dbReference>
<reference evidence="4" key="1">
    <citation type="submission" date="2022-08" db="EMBL/GenBank/DDBJ databases">
        <authorList>
            <person name="Byrne P K."/>
        </authorList>
    </citation>
    <scope>NUCLEOTIDE SEQUENCE</scope>
    <source>
        <strain evidence="4">UCD650</strain>
    </source>
</reference>
<dbReference type="PROSITE" id="PS50897">
    <property type="entry name" value="CTLH"/>
    <property type="match status" value="1"/>
</dbReference>
<dbReference type="SUPFAM" id="SSF49899">
    <property type="entry name" value="Concanavalin A-like lectins/glucanases"/>
    <property type="match status" value="1"/>
</dbReference>
<dbReference type="PANTHER" id="PTHR12864">
    <property type="entry name" value="RAN BINDING PROTEIN 9-RELATED"/>
    <property type="match status" value="1"/>
</dbReference>
<feature type="region of interest" description="Disordered" evidence="1">
    <location>
        <begin position="444"/>
        <end position="479"/>
    </location>
</feature>
<feature type="compositionally biased region" description="Polar residues" evidence="1">
    <location>
        <begin position="155"/>
        <end position="164"/>
    </location>
</feature>
<feature type="compositionally biased region" description="Low complexity" evidence="1">
    <location>
        <begin position="447"/>
        <end position="467"/>
    </location>
</feature>
<dbReference type="SMART" id="SM00668">
    <property type="entry name" value="CTLH"/>
    <property type="match status" value="1"/>
</dbReference>
<evidence type="ECO:0000256" key="1">
    <source>
        <dbReference type="SAM" id="MobiDB-lite"/>
    </source>
</evidence>
<name>A0ABN8VPY1_SACEU</name>
<dbReference type="InterPro" id="IPR001870">
    <property type="entry name" value="B30.2/SPRY"/>
</dbReference>
<evidence type="ECO:0000259" key="2">
    <source>
        <dbReference type="PROSITE" id="PS50188"/>
    </source>
</evidence>
<accession>A0ABN8VPY1</accession>
<dbReference type="InterPro" id="IPR003877">
    <property type="entry name" value="SPRY_dom"/>
</dbReference>
<feature type="domain" description="B30.2/SPRY" evidence="2">
    <location>
        <begin position="394"/>
        <end position="596"/>
    </location>
</feature>
<evidence type="ECO:0000313" key="4">
    <source>
        <dbReference type="EMBL" id="CAI1981342.1"/>
    </source>
</evidence>
<protein>
    <recommendedName>
        <fullName evidence="6">VID30-like protein</fullName>
    </recommendedName>
</protein>
<feature type="compositionally biased region" description="Low complexity" evidence="1">
    <location>
        <begin position="281"/>
        <end position="293"/>
    </location>
</feature>
<dbReference type="Proteomes" id="UP001152964">
    <property type="component" value="Chromosome 7"/>
</dbReference>
<dbReference type="InterPro" id="IPR006594">
    <property type="entry name" value="LisH"/>
</dbReference>
<dbReference type="InterPro" id="IPR013144">
    <property type="entry name" value="CRA_dom"/>
</dbReference>
<dbReference type="Gene3D" id="2.60.120.920">
    <property type="match status" value="1"/>
</dbReference>
<dbReference type="InterPro" id="IPR050618">
    <property type="entry name" value="Ubq-SigPath_Reg"/>
</dbReference>
<dbReference type="InterPro" id="IPR024964">
    <property type="entry name" value="CTLH/CRA"/>
</dbReference>
<keyword evidence="5" id="KW-1185">Reference proteome</keyword>
<dbReference type="EMBL" id="OX291497">
    <property type="protein sequence ID" value="CAI1981342.1"/>
    <property type="molecule type" value="Genomic_DNA"/>
</dbReference>
<feature type="compositionally biased region" description="Acidic residues" evidence="1">
    <location>
        <begin position="628"/>
        <end position="639"/>
    </location>
</feature>
<dbReference type="InterPro" id="IPR013320">
    <property type="entry name" value="ConA-like_dom_sf"/>
</dbReference>
<dbReference type="InterPro" id="IPR044736">
    <property type="entry name" value="Gid1/RanBPM/SPLA_SPRY"/>
</dbReference>
<evidence type="ECO:0000313" key="5">
    <source>
        <dbReference type="Proteomes" id="UP001152964"/>
    </source>
</evidence>
<dbReference type="Pfam" id="PF10607">
    <property type="entry name" value="CTLH"/>
    <property type="match status" value="1"/>
</dbReference>
<proteinExistence type="predicted"/>
<feature type="compositionally biased region" description="Polar residues" evidence="1">
    <location>
        <begin position="468"/>
        <end position="478"/>
    </location>
</feature>
<dbReference type="InterPro" id="IPR006595">
    <property type="entry name" value="CTLH_C"/>
</dbReference>
<evidence type="ECO:0000259" key="3">
    <source>
        <dbReference type="PROSITE" id="PS50897"/>
    </source>
</evidence>
<dbReference type="PROSITE" id="PS50188">
    <property type="entry name" value="B302_SPRY"/>
    <property type="match status" value="1"/>
</dbReference>
<dbReference type="Pfam" id="PF00622">
    <property type="entry name" value="SPRY"/>
    <property type="match status" value="1"/>
</dbReference>
<evidence type="ECO:0008006" key="6">
    <source>
        <dbReference type="Google" id="ProtNLM"/>
    </source>
</evidence>
<feature type="region of interest" description="Disordered" evidence="1">
    <location>
        <begin position="628"/>
        <end position="654"/>
    </location>
</feature>
<dbReference type="InterPro" id="IPR043136">
    <property type="entry name" value="B30.2/SPRY_sf"/>
</dbReference>
<feature type="domain" description="CTLH" evidence="3">
    <location>
        <begin position="774"/>
        <end position="831"/>
    </location>
</feature>
<feature type="region of interest" description="Disordered" evidence="1">
    <location>
        <begin position="155"/>
        <end position="244"/>
    </location>
</feature>
<dbReference type="PROSITE" id="PS50896">
    <property type="entry name" value="LISH"/>
    <property type="match status" value="1"/>
</dbReference>
<dbReference type="SMART" id="SM00449">
    <property type="entry name" value="SPRY"/>
    <property type="match status" value="1"/>
</dbReference>
<feature type="region of interest" description="Disordered" evidence="1">
    <location>
        <begin position="272"/>
        <end position="312"/>
    </location>
</feature>
<sequence>MSEYMDDIDREFINCLFPRYLLQQPVAYDLWILYLQHRKLFHKLKNTSLISVDENSNSVGVGRAKLTASTRKEIWSKLMNLGVLGTISFEAVNDDYLIQVYKYFYPDVNDFTLRFGVKDSSRNSIRFMRTSTEIGKTAQELLEPVLSEREMALNSNTTLDNANNADEEDDDDDGDDDDDEDDDDADDDDESDLESLEGEVDTDTGDDDADESNNHEEGEEGGEEGADTNVPNVHQSGGGISDSWLYQRSRSSVTIEEAGPRNLWSTADKNANLQYYPPDQSSSSSFSSPRVSSGNGKHDNETVEGLSSNDNKKKNTMIPDIYKILGYFLPSRWQVQPNNSLQISQDGITHLQPNPDYHSYMTYDRSSTSSASARNRLRTSFENTGKVDFAVTWANKSLPDNKLTIFYYEIKILSVTSTESAENSNIVVGYKLVENELLETNVKKNASRSSVTGSNSSLGGGNNAASNRPPSTSFTTESSQRRDYIYEGGVSAISLNVDGSIAKCQKYGFDLNVFGFCGFDGLITNSTEQSKEYAKPFGRDDVIGCGINFIDGSIFFTKNGIHLGNAFTDLNDLEFVPYVALRPGNSIRTNFGLNEDFVFDIIGYQDQWKSLTYQQICRGRQINVSIDEFESDESEDEKENENGRGKAKSASIDEDLMDIDQEDGVAIHQHSKTPDNKNDDNSKFLLGEDSRFVNGKLTRPDVDEINTLKMDDGSLPNTLNVMINDYLIHEGLVDVAKGFLKDLQKDTVDIIGQHSESKSVIRHNERQIMKEERMVKIRQELRYLINKDQISKCIDYINREIPDLLKNNLELVFELKLANYLVMIKKSSSKNDDEIEDLILKGQELSNEFIYDTKIPQALRDRFSGQLSNVSALLAYSNPLVEAPKEISGYLTDEYLQERLFQVTNGTILTFLHKDSECALENVISNTRAMLSTLLEYNAFGSANSSDPRYYKAINFDEDVLNL</sequence>
<dbReference type="CDD" id="cd12885">
    <property type="entry name" value="SPRY_RanBP_like"/>
    <property type="match status" value="1"/>
</dbReference>
<feature type="compositionally biased region" description="Acidic residues" evidence="1">
    <location>
        <begin position="165"/>
        <end position="226"/>
    </location>
</feature>
<organism evidence="4 5">
    <name type="scientific">Saccharomyces eubayanus</name>
    <name type="common">Yeast</name>
    <dbReference type="NCBI Taxonomy" id="1080349"/>
    <lineage>
        <taxon>Eukaryota</taxon>
        <taxon>Fungi</taxon>
        <taxon>Dikarya</taxon>
        <taxon>Ascomycota</taxon>
        <taxon>Saccharomycotina</taxon>
        <taxon>Saccharomycetes</taxon>
        <taxon>Saccharomycetales</taxon>
        <taxon>Saccharomycetaceae</taxon>
        <taxon>Saccharomyces</taxon>
    </lineage>
</organism>
<gene>
    <name evidence="4" type="primary">U6500G00570</name>
    <name evidence="4" type="ORF">SEUBUCD650_0G00570</name>
</gene>